<dbReference type="Proteomes" id="UP000320209">
    <property type="component" value="Unassembled WGS sequence"/>
</dbReference>
<sequence length="64" mass="6945">MLAFEFSQYAGRSDSSSADDEDRCRETAAAHALVEQRQQVVNLCAGEHMSTLSTHAVARSRSGT</sequence>
<comment type="caution">
    <text evidence="2">The sequence shown here is derived from an EMBL/GenBank/DDBJ whole genome shotgun (WGS) entry which is preliminary data.</text>
</comment>
<evidence type="ECO:0000313" key="3">
    <source>
        <dbReference type="Proteomes" id="UP000320209"/>
    </source>
</evidence>
<dbReference type="EMBL" id="VFOV01000001">
    <property type="protein sequence ID" value="TQL69452.1"/>
    <property type="molecule type" value="Genomic_DNA"/>
</dbReference>
<dbReference type="AlphaFoldDB" id="A0A543AA18"/>
<gene>
    <name evidence="2" type="ORF">FB381_3359</name>
</gene>
<feature type="region of interest" description="Disordered" evidence="1">
    <location>
        <begin position="1"/>
        <end position="23"/>
    </location>
</feature>
<keyword evidence="3" id="KW-1185">Reference proteome</keyword>
<proteinExistence type="predicted"/>
<protein>
    <submittedName>
        <fullName evidence="2">Uncharacterized protein</fullName>
    </submittedName>
</protein>
<name>A0A543AA18_9ACTN</name>
<accession>A0A543AA18</accession>
<organism evidence="2 3">
    <name type="scientific">Nocardioides albertanoniae</name>
    <dbReference type="NCBI Taxonomy" id="1175486"/>
    <lineage>
        <taxon>Bacteria</taxon>
        <taxon>Bacillati</taxon>
        <taxon>Actinomycetota</taxon>
        <taxon>Actinomycetes</taxon>
        <taxon>Propionibacteriales</taxon>
        <taxon>Nocardioidaceae</taxon>
        <taxon>Nocardioides</taxon>
    </lineage>
</organism>
<evidence type="ECO:0000313" key="2">
    <source>
        <dbReference type="EMBL" id="TQL69452.1"/>
    </source>
</evidence>
<evidence type="ECO:0000256" key="1">
    <source>
        <dbReference type="SAM" id="MobiDB-lite"/>
    </source>
</evidence>
<reference evidence="2 3" key="1">
    <citation type="submission" date="2019-06" db="EMBL/GenBank/DDBJ databases">
        <title>Sequencing the genomes of 1000 actinobacteria strains.</title>
        <authorList>
            <person name="Klenk H.-P."/>
        </authorList>
    </citation>
    <scope>NUCLEOTIDE SEQUENCE [LARGE SCALE GENOMIC DNA]</scope>
    <source>
        <strain evidence="2 3">DSM 25218</strain>
    </source>
</reference>